<gene>
    <name evidence="2" type="ORF">F5147DRAFT_779733</name>
</gene>
<feature type="region of interest" description="Disordered" evidence="1">
    <location>
        <begin position="337"/>
        <end position="374"/>
    </location>
</feature>
<dbReference type="RefSeq" id="XP_041286745.1">
    <property type="nucleotide sequence ID" value="XM_041442347.1"/>
</dbReference>
<keyword evidence="3" id="KW-1185">Reference proteome</keyword>
<accession>A0A9P7EUV8</accession>
<feature type="compositionally biased region" description="Low complexity" evidence="1">
    <location>
        <begin position="500"/>
        <end position="513"/>
    </location>
</feature>
<dbReference type="AlphaFoldDB" id="A0A9P7EUV8"/>
<evidence type="ECO:0000256" key="1">
    <source>
        <dbReference type="SAM" id="MobiDB-lite"/>
    </source>
</evidence>
<protein>
    <submittedName>
        <fullName evidence="2">Uncharacterized protein</fullName>
    </submittedName>
</protein>
<proteinExistence type="predicted"/>
<comment type="caution">
    <text evidence="2">The sequence shown here is derived from an EMBL/GenBank/DDBJ whole genome shotgun (WGS) entry which is preliminary data.</text>
</comment>
<dbReference type="OrthoDB" id="3235325at2759"/>
<reference evidence="2" key="1">
    <citation type="journal article" date="2020" name="New Phytol.">
        <title>Comparative genomics reveals dynamic genome evolution in host specialist ectomycorrhizal fungi.</title>
        <authorList>
            <person name="Lofgren L.A."/>
            <person name="Nguyen N.H."/>
            <person name="Vilgalys R."/>
            <person name="Ruytinx J."/>
            <person name="Liao H.L."/>
            <person name="Branco S."/>
            <person name="Kuo A."/>
            <person name="LaButti K."/>
            <person name="Lipzen A."/>
            <person name="Andreopoulos W."/>
            <person name="Pangilinan J."/>
            <person name="Riley R."/>
            <person name="Hundley H."/>
            <person name="Na H."/>
            <person name="Barry K."/>
            <person name="Grigoriev I.V."/>
            <person name="Stajich J.E."/>
            <person name="Kennedy P.G."/>
        </authorList>
    </citation>
    <scope>NUCLEOTIDE SEQUENCE</scope>
    <source>
        <strain evidence="2">FC423</strain>
    </source>
</reference>
<dbReference type="GeneID" id="64704606"/>
<organism evidence="2 3">
    <name type="scientific">Suillus discolor</name>
    <dbReference type="NCBI Taxonomy" id="1912936"/>
    <lineage>
        <taxon>Eukaryota</taxon>
        <taxon>Fungi</taxon>
        <taxon>Dikarya</taxon>
        <taxon>Basidiomycota</taxon>
        <taxon>Agaricomycotina</taxon>
        <taxon>Agaricomycetes</taxon>
        <taxon>Agaricomycetidae</taxon>
        <taxon>Boletales</taxon>
        <taxon>Suillineae</taxon>
        <taxon>Suillaceae</taxon>
        <taxon>Suillus</taxon>
    </lineage>
</organism>
<feature type="compositionally biased region" description="Polar residues" evidence="1">
    <location>
        <begin position="362"/>
        <end position="374"/>
    </location>
</feature>
<dbReference type="Proteomes" id="UP000823399">
    <property type="component" value="Unassembled WGS sequence"/>
</dbReference>
<name>A0A9P7EUV8_9AGAM</name>
<evidence type="ECO:0000313" key="2">
    <source>
        <dbReference type="EMBL" id="KAG2092112.1"/>
    </source>
</evidence>
<sequence length="513" mass="56534">MSNFYDGFSYPLPQSRTLIQDDSDYPSTSSLHSSSGSCGSILGHTHRGSQAHIGHNQSCEQDFYNSDAASPDGSGTSFTENSLSRLSSEFSLLHTKYTECQRDNASLLHKNSDLCSKIRDLQNELSFKEGEARATEKLYQQLLSRIDSLDRPKSATNVSNPILLLANQPDHFPLHAEDDFLDDELPSLLWTKQDFNNAKQNSRGILQAQASDDADAETLSYIVDELGTVASANVQKSMRDYQRTVWKTLRKHGYAAPSWKHTDKMGKEFYYRCMHKKFPQFHLCNNDWKAEAFAVHYYSQWSEHLKDDRDPQTKVKLEKKDATVNLKLEPAMLPAAEPGIKSSKRPSSLTAVTSDRIKKTKSLPSSESNIQGPQRTVHIARRVQVVNTNPLSALPAALPHPVVPSNEHDTLKENVTEPLQINELEDVIFGHGGHDVPQDTTDSDIILLDPIAAQPALCAVPSVGSVTPTRAPALPTPAPALLDSPRGGAPPAPRKTAVWTAMTPPGAMTPPLA</sequence>
<feature type="region of interest" description="Disordered" evidence="1">
    <location>
        <begin position="470"/>
        <end position="513"/>
    </location>
</feature>
<dbReference type="EMBL" id="JABBWM010000092">
    <property type="protein sequence ID" value="KAG2092112.1"/>
    <property type="molecule type" value="Genomic_DNA"/>
</dbReference>
<evidence type="ECO:0000313" key="3">
    <source>
        <dbReference type="Proteomes" id="UP000823399"/>
    </source>
</evidence>